<dbReference type="InterPro" id="IPR002867">
    <property type="entry name" value="IBR_dom"/>
</dbReference>
<organism evidence="12 13">
    <name type="scientific">Phialemonium atrogriseum</name>
    <dbReference type="NCBI Taxonomy" id="1093897"/>
    <lineage>
        <taxon>Eukaryota</taxon>
        <taxon>Fungi</taxon>
        <taxon>Dikarya</taxon>
        <taxon>Ascomycota</taxon>
        <taxon>Pezizomycotina</taxon>
        <taxon>Sordariomycetes</taxon>
        <taxon>Sordariomycetidae</taxon>
        <taxon>Cephalothecales</taxon>
        <taxon>Cephalothecaceae</taxon>
        <taxon>Phialemonium</taxon>
    </lineage>
</organism>
<dbReference type="EC" id="2.3.2.31" evidence="2"/>
<evidence type="ECO:0000256" key="3">
    <source>
        <dbReference type="ARBA" id="ARBA00022679"/>
    </source>
</evidence>
<sequence>MSRLRRSISSVFRGKKAEPSASGSLGPLWEDAEDETVISTLAHEDALHDQQVQQAVIQSLRDRNMTLEQERNSQQNSQTAVLHLKEQLRVKSEELQSLQRSLANLQHDNAKVRQLEVTIENLGQMKKNLEERHAQRVAELQERLKEYQVLSVKMAETHAQVQERAKTLEAENLAILQSADRPIVEVQQEKIKLEKKTKALEAEIALGRSERREEKRAVAALQNRIVIAEDQNKELMESAALVNQELEVVKADSDSKLTRMAQRLEEQQQRHDIEREEASRGLGNELTPRIILVHKIFSQSFQAATVGDRANAASFLQSCSPAMLTNQLLDIRFDTQQARRFAESVAADGLTVLPCDLCQLPRFAPKPGAQPRLRVNEFARPSQRTSCCSKSICTKCYLDALTKSLVTDWWTHLGMENWMVCPTPSCNQPLPASHRGGLENLLRQLGDRDTENNMAMYDRILAFRAALSQLNPRPSDEALGIASALHTQLASLGPMHSLFEPAFRDTEPDETGRVPAFRPGKIWMISVDHGGGSIRVPLFVRFFRRQRTGKECTVCTDEIFDVEFGSVEEWLDLCAGFHGQWMWHILRFPAKLGLECSHEIDFCTGCLEKHIDSQLEQFGRSRCDQLACLSDRCGRRLSYDEVRLYAKPSTFKKYDRYLKLNALSQLPSFRWCLRPDCSSGQLYDDDGPPDPRIHCEECAFEMCYRHSMPWHEGQTCDQFDSVRQHGDPEFQQTRDWIAQNTKPCPNCKENIQKGEYCFHMTCSSCHFEFCWECLADWNLIAPRAGHHNQNAHGEGCYFRLNGLTPTQLSGVNLQEALRRR</sequence>
<feature type="region of interest" description="Disordered" evidence="10">
    <location>
        <begin position="1"/>
        <end position="29"/>
    </location>
</feature>
<dbReference type="InterPro" id="IPR031127">
    <property type="entry name" value="E3_UB_ligase_RBR"/>
</dbReference>
<feature type="coiled-coil region" evidence="9">
    <location>
        <begin position="183"/>
        <end position="281"/>
    </location>
</feature>
<dbReference type="Gene3D" id="1.20.120.1750">
    <property type="match status" value="1"/>
</dbReference>
<keyword evidence="9" id="KW-0175">Coiled coil</keyword>
<evidence type="ECO:0000259" key="11">
    <source>
        <dbReference type="PROSITE" id="PS51873"/>
    </source>
</evidence>
<dbReference type="PROSITE" id="PS51873">
    <property type="entry name" value="TRIAD"/>
    <property type="match status" value="1"/>
</dbReference>
<evidence type="ECO:0000256" key="4">
    <source>
        <dbReference type="ARBA" id="ARBA00022723"/>
    </source>
</evidence>
<keyword evidence="5" id="KW-0677">Repeat</keyword>
<evidence type="ECO:0000256" key="7">
    <source>
        <dbReference type="ARBA" id="ARBA00022786"/>
    </source>
</evidence>
<keyword evidence="6" id="KW-0863">Zinc-finger</keyword>
<evidence type="ECO:0000256" key="10">
    <source>
        <dbReference type="SAM" id="MobiDB-lite"/>
    </source>
</evidence>
<comment type="catalytic activity">
    <reaction evidence="1">
        <text>[E2 ubiquitin-conjugating enzyme]-S-ubiquitinyl-L-cysteine + [acceptor protein]-L-lysine = [E2 ubiquitin-conjugating enzyme]-L-cysteine + [acceptor protein]-N(6)-ubiquitinyl-L-lysine.</text>
        <dbReference type="EC" id="2.3.2.31"/>
    </reaction>
</comment>
<dbReference type="GO" id="GO:0061630">
    <property type="term" value="F:ubiquitin protein ligase activity"/>
    <property type="evidence" value="ECO:0007669"/>
    <property type="project" value="UniProtKB-EC"/>
</dbReference>
<comment type="caution">
    <text evidence="12">The sequence shown here is derived from an EMBL/GenBank/DDBJ whole genome shotgun (WGS) entry which is preliminary data.</text>
</comment>
<protein>
    <recommendedName>
        <fullName evidence="2">RBR-type E3 ubiquitin transferase</fullName>
        <ecNumber evidence="2">2.3.2.31</ecNumber>
    </recommendedName>
</protein>
<keyword evidence="3" id="KW-0808">Transferase</keyword>
<dbReference type="SMART" id="SM00647">
    <property type="entry name" value="IBR"/>
    <property type="match status" value="2"/>
</dbReference>
<dbReference type="Pfam" id="PF01485">
    <property type="entry name" value="IBR"/>
    <property type="match status" value="1"/>
</dbReference>
<feature type="domain" description="RING-type" evidence="11">
    <location>
        <begin position="567"/>
        <end position="800"/>
    </location>
</feature>
<evidence type="ECO:0000256" key="5">
    <source>
        <dbReference type="ARBA" id="ARBA00022737"/>
    </source>
</evidence>
<dbReference type="InterPro" id="IPR044066">
    <property type="entry name" value="TRIAD_supradom"/>
</dbReference>
<dbReference type="GO" id="GO:0016567">
    <property type="term" value="P:protein ubiquitination"/>
    <property type="evidence" value="ECO:0007669"/>
    <property type="project" value="InterPro"/>
</dbReference>
<keyword evidence="8" id="KW-0862">Zinc</keyword>
<dbReference type="GeneID" id="85314677"/>
<evidence type="ECO:0000256" key="6">
    <source>
        <dbReference type="ARBA" id="ARBA00022771"/>
    </source>
</evidence>
<keyword evidence="13" id="KW-1185">Reference proteome</keyword>
<evidence type="ECO:0000256" key="9">
    <source>
        <dbReference type="SAM" id="Coils"/>
    </source>
</evidence>
<accession>A0AAJ0C4B6</accession>
<evidence type="ECO:0000256" key="2">
    <source>
        <dbReference type="ARBA" id="ARBA00012251"/>
    </source>
</evidence>
<keyword evidence="4" id="KW-0479">Metal-binding</keyword>
<dbReference type="CDD" id="cd20335">
    <property type="entry name" value="BRcat_RBR"/>
    <property type="match status" value="1"/>
</dbReference>
<evidence type="ECO:0000256" key="1">
    <source>
        <dbReference type="ARBA" id="ARBA00001798"/>
    </source>
</evidence>
<dbReference type="Pfam" id="PF22191">
    <property type="entry name" value="IBR_1"/>
    <property type="match status" value="1"/>
</dbReference>
<gene>
    <name evidence="12" type="ORF">QBC33DRAFT_586704</name>
</gene>
<evidence type="ECO:0000256" key="8">
    <source>
        <dbReference type="ARBA" id="ARBA00022833"/>
    </source>
</evidence>
<reference evidence="12" key="1">
    <citation type="submission" date="2023-06" db="EMBL/GenBank/DDBJ databases">
        <title>Genome-scale phylogeny and comparative genomics of the fungal order Sordariales.</title>
        <authorList>
            <consortium name="Lawrence Berkeley National Laboratory"/>
            <person name="Hensen N."/>
            <person name="Bonometti L."/>
            <person name="Westerberg I."/>
            <person name="Brannstrom I.O."/>
            <person name="Guillou S."/>
            <person name="Cros-Aarteil S."/>
            <person name="Calhoun S."/>
            <person name="Haridas S."/>
            <person name="Kuo A."/>
            <person name="Mondo S."/>
            <person name="Pangilinan J."/>
            <person name="Riley R."/>
            <person name="Labutti K."/>
            <person name="Andreopoulos B."/>
            <person name="Lipzen A."/>
            <person name="Chen C."/>
            <person name="Yanf M."/>
            <person name="Daum C."/>
            <person name="Ng V."/>
            <person name="Clum A."/>
            <person name="Steindorff A."/>
            <person name="Ohm R."/>
            <person name="Martin F."/>
            <person name="Silar P."/>
            <person name="Natvig D."/>
            <person name="Lalanne C."/>
            <person name="Gautier V."/>
            <person name="Ament-Velasquez S.L."/>
            <person name="Kruys A."/>
            <person name="Hutchinson M.I."/>
            <person name="Powell A.J."/>
            <person name="Barry K."/>
            <person name="Miller A.N."/>
            <person name="Grigoriev I.V."/>
            <person name="Debuchy R."/>
            <person name="Gladieux P."/>
            <person name="Thoren M.H."/>
            <person name="Johannesson H."/>
        </authorList>
    </citation>
    <scope>NUCLEOTIDE SEQUENCE</scope>
    <source>
        <strain evidence="12">8032-3</strain>
    </source>
</reference>
<proteinExistence type="predicted"/>
<dbReference type="AlphaFoldDB" id="A0AAJ0C4B6"/>
<name>A0AAJ0C4B6_9PEZI</name>
<dbReference type="PANTHER" id="PTHR11685">
    <property type="entry name" value="RBR FAMILY RING FINGER AND IBR DOMAIN-CONTAINING"/>
    <property type="match status" value="1"/>
</dbReference>
<dbReference type="Proteomes" id="UP001244011">
    <property type="component" value="Unassembled WGS sequence"/>
</dbReference>
<feature type="coiled-coil region" evidence="9">
    <location>
        <begin position="57"/>
        <end position="150"/>
    </location>
</feature>
<evidence type="ECO:0000313" key="13">
    <source>
        <dbReference type="Proteomes" id="UP001244011"/>
    </source>
</evidence>
<dbReference type="RefSeq" id="XP_060283634.1">
    <property type="nucleotide sequence ID" value="XM_060431490.1"/>
</dbReference>
<evidence type="ECO:0000313" key="12">
    <source>
        <dbReference type="EMBL" id="KAK1767421.1"/>
    </source>
</evidence>
<dbReference type="EMBL" id="MU839008">
    <property type="protein sequence ID" value="KAK1767421.1"/>
    <property type="molecule type" value="Genomic_DNA"/>
</dbReference>
<keyword evidence="7" id="KW-0833">Ubl conjugation pathway</keyword>
<dbReference type="GO" id="GO:0008270">
    <property type="term" value="F:zinc ion binding"/>
    <property type="evidence" value="ECO:0007669"/>
    <property type="project" value="UniProtKB-KW"/>
</dbReference>
<dbReference type="SUPFAM" id="SSF57850">
    <property type="entry name" value="RING/U-box"/>
    <property type="match status" value="2"/>
</dbReference>